<sequence length="341" mass="38763">MKGLWKEQVVVRDYRSLLNAKETQKAIQKAGTFFENRLASELNLTQVTAPLFLRSGTGVNDNLNGEERPVTFTARALPDLELEIVHSLAKWKRTALAYYGFDRGEGIFTRMNAIRRDEELDPLHSLYVDQWDWERVIGKEERNEETLKSIVRTIYGAIRAAEQHLYESYPQIAPILPETIAFVTSQELEDAYPSLSASERESEIAEKYGAVFVMQIGGRLRSGIPHDGRSPDYDDWTLNGDMILWNPVIGQAFEVSSMGIRVDEAALVRQLELASCEERGELDFHRALLEGRLPYSVGGGIGQSRLFMFLLRKAHIAEVQTSVWPETAEEPFSRANVHFLR</sequence>
<evidence type="ECO:0000256" key="4">
    <source>
        <dbReference type="ARBA" id="ARBA00022741"/>
    </source>
</evidence>
<dbReference type="PIRSF" id="PIRSF001555">
    <property type="entry name" value="Asp_ammon_ligase"/>
    <property type="match status" value="1"/>
</dbReference>
<dbReference type="InterPro" id="IPR006195">
    <property type="entry name" value="aa-tRNA-synth_II"/>
</dbReference>
<dbReference type="RefSeq" id="WP_341414273.1">
    <property type="nucleotide sequence ID" value="NZ_JBBPCC010000002.1"/>
</dbReference>
<evidence type="ECO:0000256" key="1">
    <source>
        <dbReference type="ARBA" id="ARBA00022490"/>
    </source>
</evidence>
<comment type="catalytic activity">
    <reaction evidence="7">
        <text>L-aspartate + NH4(+) + ATP = L-asparagine + AMP + diphosphate + H(+)</text>
        <dbReference type="Rhea" id="RHEA:11372"/>
        <dbReference type="ChEBI" id="CHEBI:15378"/>
        <dbReference type="ChEBI" id="CHEBI:28938"/>
        <dbReference type="ChEBI" id="CHEBI:29991"/>
        <dbReference type="ChEBI" id="CHEBI:30616"/>
        <dbReference type="ChEBI" id="CHEBI:33019"/>
        <dbReference type="ChEBI" id="CHEBI:58048"/>
        <dbReference type="ChEBI" id="CHEBI:456215"/>
        <dbReference type="EC" id="6.3.1.1"/>
    </reaction>
</comment>
<keyword evidence="6 7" id="KW-0061">Asparagine biosynthesis</keyword>
<evidence type="ECO:0000256" key="2">
    <source>
        <dbReference type="ARBA" id="ARBA00022598"/>
    </source>
</evidence>
<dbReference type="InterPro" id="IPR045864">
    <property type="entry name" value="aa-tRNA-synth_II/BPL/LPL"/>
</dbReference>
<comment type="subcellular location">
    <subcellularLocation>
        <location evidence="7">Cytoplasm</location>
    </subcellularLocation>
</comment>
<evidence type="ECO:0000256" key="8">
    <source>
        <dbReference type="NCBIfam" id="TIGR00669"/>
    </source>
</evidence>
<comment type="caution">
    <text evidence="10">The sequence shown here is derived from an EMBL/GenBank/DDBJ whole genome shotgun (WGS) entry which is preliminary data.</text>
</comment>
<dbReference type="EMBL" id="JBBPCC010000002">
    <property type="protein sequence ID" value="MEK8127217.1"/>
    <property type="molecule type" value="Genomic_DNA"/>
</dbReference>
<proteinExistence type="inferred from homology"/>
<keyword evidence="3 7" id="KW-0028">Amino-acid biosynthesis</keyword>
<evidence type="ECO:0000256" key="6">
    <source>
        <dbReference type="ARBA" id="ARBA00022888"/>
    </source>
</evidence>
<protein>
    <recommendedName>
        <fullName evidence="7 8">Aspartate--ammonia ligase</fullName>
        <ecNumber evidence="7 8">6.3.1.1</ecNumber>
    </recommendedName>
    <alternativeName>
        <fullName evidence="7">Asparagine synthetase A</fullName>
    </alternativeName>
</protein>
<evidence type="ECO:0000256" key="3">
    <source>
        <dbReference type="ARBA" id="ARBA00022605"/>
    </source>
</evidence>
<evidence type="ECO:0000256" key="5">
    <source>
        <dbReference type="ARBA" id="ARBA00022840"/>
    </source>
</evidence>
<dbReference type="HAMAP" id="MF_00555">
    <property type="entry name" value="AsnA"/>
    <property type="match status" value="1"/>
</dbReference>
<keyword evidence="4 7" id="KW-0547">Nucleotide-binding</keyword>
<organism evidence="10 11">
    <name type="scientific">Paenibacillus filicis</name>
    <dbReference type="NCBI Taxonomy" id="669464"/>
    <lineage>
        <taxon>Bacteria</taxon>
        <taxon>Bacillati</taxon>
        <taxon>Bacillota</taxon>
        <taxon>Bacilli</taxon>
        <taxon>Bacillales</taxon>
        <taxon>Paenibacillaceae</taxon>
        <taxon>Paenibacillus</taxon>
    </lineage>
</organism>
<evidence type="ECO:0000259" key="9">
    <source>
        <dbReference type="PROSITE" id="PS50862"/>
    </source>
</evidence>
<comment type="similarity">
    <text evidence="7">Belongs to the class-II aminoacyl-tRNA synthetase family. AsnA subfamily.</text>
</comment>
<evidence type="ECO:0000256" key="7">
    <source>
        <dbReference type="HAMAP-Rule" id="MF_00555"/>
    </source>
</evidence>
<dbReference type="PANTHER" id="PTHR30073">
    <property type="entry name" value="ASPARTATE--AMMONIA LIGASE"/>
    <property type="match status" value="1"/>
</dbReference>
<name>A0ABU9DEB4_9BACL</name>
<accession>A0ABU9DEB4</accession>
<keyword evidence="5 7" id="KW-0067">ATP-binding</keyword>
<keyword evidence="2 7" id="KW-0436">Ligase</keyword>
<dbReference type="InterPro" id="IPR004618">
    <property type="entry name" value="AsnA"/>
</dbReference>
<dbReference type="NCBIfam" id="TIGR00669">
    <property type="entry name" value="asnA"/>
    <property type="match status" value="1"/>
</dbReference>
<gene>
    <name evidence="7 10" type="primary">asnA</name>
    <name evidence="10" type="ORF">WMW72_04750</name>
</gene>
<dbReference type="Gene3D" id="3.30.930.10">
    <property type="entry name" value="Bira Bifunctional Protein, Domain 2"/>
    <property type="match status" value="1"/>
</dbReference>
<dbReference type="Proteomes" id="UP001469365">
    <property type="component" value="Unassembled WGS sequence"/>
</dbReference>
<keyword evidence="1 7" id="KW-0963">Cytoplasm</keyword>
<dbReference type="SUPFAM" id="SSF55681">
    <property type="entry name" value="Class II aaRS and biotin synthetases"/>
    <property type="match status" value="1"/>
</dbReference>
<dbReference type="PANTHER" id="PTHR30073:SF5">
    <property type="entry name" value="ASPARTATE--AMMONIA LIGASE"/>
    <property type="match status" value="1"/>
</dbReference>
<evidence type="ECO:0000313" key="10">
    <source>
        <dbReference type="EMBL" id="MEK8127217.1"/>
    </source>
</evidence>
<dbReference type="Pfam" id="PF03590">
    <property type="entry name" value="AsnA"/>
    <property type="match status" value="1"/>
</dbReference>
<feature type="domain" description="Aminoacyl-transfer RNA synthetases class-II family profile" evidence="9">
    <location>
        <begin position="33"/>
        <end position="325"/>
    </location>
</feature>
<reference evidence="10 11" key="1">
    <citation type="submission" date="2024-04" db="EMBL/GenBank/DDBJ databases">
        <title>draft genome sequnece of Paenibacillus filicis.</title>
        <authorList>
            <person name="Kim D.-U."/>
        </authorList>
    </citation>
    <scope>NUCLEOTIDE SEQUENCE [LARGE SCALE GENOMIC DNA]</scope>
    <source>
        <strain evidence="10 11">KACC14197</strain>
    </source>
</reference>
<keyword evidence="11" id="KW-1185">Reference proteome</keyword>
<evidence type="ECO:0000313" key="11">
    <source>
        <dbReference type="Proteomes" id="UP001469365"/>
    </source>
</evidence>
<dbReference type="PROSITE" id="PS50862">
    <property type="entry name" value="AA_TRNA_LIGASE_II"/>
    <property type="match status" value="1"/>
</dbReference>
<dbReference type="EC" id="6.3.1.1" evidence="7 8"/>
<dbReference type="GO" id="GO:0004071">
    <property type="term" value="F:aspartate-ammonia ligase activity"/>
    <property type="evidence" value="ECO:0007669"/>
    <property type="project" value="UniProtKB-EC"/>
</dbReference>
<comment type="pathway">
    <text evidence="7">Amino-acid biosynthesis; L-asparagine biosynthesis; L-asparagine from L-aspartate (ammonia route): step 1/1.</text>
</comment>